<protein>
    <submittedName>
        <fullName evidence="1">Uncharacterized protein</fullName>
    </submittedName>
</protein>
<dbReference type="RefSeq" id="WP_161825794.1">
    <property type="nucleotide sequence ID" value="NZ_WVIC01000024.1"/>
</dbReference>
<dbReference type="AlphaFoldDB" id="A0A8K2A073"/>
<dbReference type="EMBL" id="WVIC01000024">
    <property type="protein sequence ID" value="NCJ07318.1"/>
    <property type="molecule type" value="Genomic_DNA"/>
</dbReference>
<dbReference type="Proteomes" id="UP000607397">
    <property type="component" value="Unassembled WGS sequence"/>
</dbReference>
<keyword evidence="2" id="KW-1185">Reference proteome</keyword>
<organism evidence="1 2">
    <name type="scientific">Petrachloros mirabilis ULC683</name>
    <dbReference type="NCBI Taxonomy" id="2781853"/>
    <lineage>
        <taxon>Bacteria</taxon>
        <taxon>Bacillati</taxon>
        <taxon>Cyanobacteriota</taxon>
        <taxon>Cyanophyceae</taxon>
        <taxon>Synechococcales</taxon>
        <taxon>Petrachlorosaceae</taxon>
        <taxon>Petrachloros</taxon>
        <taxon>Petrachloros mirabilis</taxon>
    </lineage>
</organism>
<gene>
    <name evidence="1" type="ORF">GS597_12530</name>
</gene>
<comment type="caution">
    <text evidence="1">The sequence shown here is derived from an EMBL/GenBank/DDBJ whole genome shotgun (WGS) entry which is preliminary data.</text>
</comment>
<name>A0A8K2A073_9CYAN</name>
<evidence type="ECO:0000313" key="1">
    <source>
        <dbReference type="EMBL" id="NCJ07318.1"/>
    </source>
</evidence>
<reference evidence="1" key="1">
    <citation type="submission" date="2019-12" db="EMBL/GenBank/DDBJ databases">
        <title>High-Quality draft genome sequences of three cyanobacteria isolated from the limestone walls of the Old Cathedral of Coimbra.</title>
        <authorList>
            <person name="Tiago I."/>
            <person name="Soares F."/>
            <person name="Portugal A."/>
        </authorList>
    </citation>
    <scope>NUCLEOTIDE SEQUENCE [LARGE SCALE GENOMIC DNA]</scope>
    <source>
        <strain evidence="1">C</strain>
    </source>
</reference>
<accession>A0A8K2A073</accession>
<evidence type="ECO:0000313" key="2">
    <source>
        <dbReference type="Proteomes" id="UP000607397"/>
    </source>
</evidence>
<proteinExistence type="predicted"/>
<sequence>MNLLQSLWPVNQADDIEWQELVRESRGNISPLFWYGGAAFDMKPVVNLFDGSFPEEVQTFLSPETFPVLTDYTKIVNTIKYIYDNFDKISFSFDSLPDDDWFNSQLSGIETLQMIPLTLFDSDTLIRIRKEYQDFHSSVTSSVVPDDQWHFVFINAELDGRECNFVYGLIENLVGDLSCYTALSLFCHSRQRESEASIRSFRIAHAIVMPVT</sequence>